<dbReference type="Proteomes" id="UP001465755">
    <property type="component" value="Unassembled WGS sequence"/>
</dbReference>
<dbReference type="AlphaFoldDB" id="A0AAW1NY99"/>
<dbReference type="InterPro" id="IPR029071">
    <property type="entry name" value="Ubiquitin-like_domsf"/>
</dbReference>
<dbReference type="PANTHER" id="PTHR13527">
    <property type="entry name" value="SAYSVFN DOMAIN-CONTAINING PROTEIN 1"/>
    <property type="match status" value="1"/>
</dbReference>
<dbReference type="InterPro" id="IPR019387">
    <property type="entry name" value="SAYSvFN_dom"/>
</dbReference>
<comment type="caution">
    <text evidence="2">The sequence shown here is derived from an EMBL/GenBank/DDBJ whole genome shotgun (WGS) entry which is preliminary data.</text>
</comment>
<reference evidence="2 3" key="1">
    <citation type="journal article" date="2024" name="Nat. Commun.">
        <title>Phylogenomics reveals the evolutionary origins of lichenization in chlorophyte algae.</title>
        <authorList>
            <person name="Puginier C."/>
            <person name="Libourel C."/>
            <person name="Otte J."/>
            <person name="Skaloud P."/>
            <person name="Haon M."/>
            <person name="Grisel S."/>
            <person name="Petersen M."/>
            <person name="Berrin J.G."/>
            <person name="Delaux P.M."/>
            <person name="Dal Grande F."/>
            <person name="Keller J."/>
        </authorList>
    </citation>
    <scope>NUCLEOTIDE SEQUENCE [LARGE SCALE GENOMIC DNA]</scope>
    <source>
        <strain evidence="2 3">SAG 2036</strain>
    </source>
</reference>
<proteinExistence type="predicted"/>
<accession>A0AAW1NY99</accession>
<evidence type="ECO:0000313" key="2">
    <source>
        <dbReference type="EMBL" id="KAK9800331.1"/>
    </source>
</evidence>
<dbReference type="CDD" id="cd17039">
    <property type="entry name" value="Ubl_ubiquitin_like"/>
    <property type="match status" value="1"/>
</dbReference>
<organism evidence="2 3">
    <name type="scientific">Symbiochloris irregularis</name>
    <dbReference type="NCBI Taxonomy" id="706552"/>
    <lineage>
        <taxon>Eukaryota</taxon>
        <taxon>Viridiplantae</taxon>
        <taxon>Chlorophyta</taxon>
        <taxon>core chlorophytes</taxon>
        <taxon>Trebouxiophyceae</taxon>
        <taxon>Trebouxiales</taxon>
        <taxon>Trebouxiaceae</taxon>
        <taxon>Symbiochloris</taxon>
    </lineage>
</organism>
<name>A0AAW1NY99_9CHLO</name>
<dbReference type="Pfam" id="PF10260">
    <property type="entry name" value="SAYSvFN"/>
    <property type="match status" value="1"/>
</dbReference>
<dbReference type="SUPFAM" id="SSF54236">
    <property type="entry name" value="Ubiquitin-like"/>
    <property type="match status" value="1"/>
</dbReference>
<protein>
    <recommendedName>
        <fullName evidence="1">SAYSvFN domain-containing protein</fullName>
    </recommendedName>
</protein>
<keyword evidence="3" id="KW-1185">Reference proteome</keyword>
<evidence type="ECO:0000259" key="1">
    <source>
        <dbReference type="Pfam" id="PF10260"/>
    </source>
</evidence>
<evidence type="ECO:0000313" key="3">
    <source>
        <dbReference type="Proteomes" id="UP001465755"/>
    </source>
</evidence>
<sequence>MTQLQKVQLVTWEGQRHSLGVTDNKVSELRQQAALVLKAPPDRVQLLQQGRVLQDGDDIIDVGRAKSEVLAYFELGPPFVLLTITCLIFFNLGTRTAGEASAYSVFNNGRRLPGQLTADELDRQLRQGQM</sequence>
<dbReference type="InterPro" id="IPR039159">
    <property type="entry name" value="SAYSD1"/>
</dbReference>
<dbReference type="EMBL" id="JALJOQ010000082">
    <property type="protein sequence ID" value="KAK9800331.1"/>
    <property type="molecule type" value="Genomic_DNA"/>
</dbReference>
<feature type="domain" description="SAYSvFN" evidence="1">
    <location>
        <begin position="71"/>
        <end position="125"/>
    </location>
</feature>
<gene>
    <name evidence="2" type="ORF">WJX73_004053</name>
</gene>
<dbReference type="PANTHER" id="PTHR13527:SF0">
    <property type="entry name" value="SAYSVFN DOMAIN-CONTAINING PROTEIN 1"/>
    <property type="match status" value="1"/>
</dbReference>